<dbReference type="EMBL" id="BSXT01000251">
    <property type="protein sequence ID" value="GMF22424.1"/>
    <property type="molecule type" value="Genomic_DNA"/>
</dbReference>
<reference evidence="3" key="1">
    <citation type="submission" date="2023-04" db="EMBL/GenBank/DDBJ databases">
        <title>Phytophthora fragariaefolia NBRC 109709.</title>
        <authorList>
            <person name="Ichikawa N."/>
            <person name="Sato H."/>
            <person name="Tonouchi N."/>
        </authorList>
    </citation>
    <scope>NUCLEOTIDE SEQUENCE</scope>
    <source>
        <strain evidence="3">NBRC 109709</strain>
    </source>
</reference>
<keyword evidence="4" id="KW-1185">Reference proteome</keyword>
<dbReference type="AlphaFoldDB" id="A0A9W6WYW3"/>
<feature type="region of interest" description="Disordered" evidence="1">
    <location>
        <begin position="18"/>
        <end position="40"/>
    </location>
</feature>
<keyword evidence="2" id="KW-0732">Signal</keyword>
<sequence>MMITTAILGMIATLTPTYDRGADPNHDRNINSENDHDTDSRDDHLIAITIPIPAVIGMLNPRMIAISTQGVMTTLISRTVTITISDTWYRLSGTPELMAAGSQCETALETQEMPDLLAT</sequence>
<comment type="caution">
    <text evidence="3">The sequence shown here is derived from an EMBL/GenBank/DDBJ whole genome shotgun (WGS) entry which is preliminary data.</text>
</comment>
<feature type="signal peptide" evidence="2">
    <location>
        <begin position="1"/>
        <end position="17"/>
    </location>
</feature>
<feature type="chain" id="PRO_5040731794" evidence="2">
    <location>
        <begin position="18"/>
        <end position="119"/>
    </location>
</feature>
<accession>A0A9W6WYW3</accession>
<evidence type="ECO:0000313" key="4">
    <source>
        <dbReference type="Proteomes" id="UP001165121"/>
    </source>
</evidence>
<evidence type="ECO:0000256" key="1">
    <source>
        <dbReference type="SAM" id="MobiDB-lite"/>
    </source>
</evidence>
<name>A0A9W6WYW3_9STRA</name>
<evidence type="ECO:0000313" key="3">
    <source>
        <dbReference type="EMBL" id="GMF22424.1"/>
    </source>
</evidence>
<organism evidence="3 4">
    <name type="scientific">Phytophthora fragariaefolia</name>
    <dbReference type="NCBI Taxonomy" id="1490495"/>
    <lineage>
        <taxon>Eukaryota</taxon>
        <taxon>Sar</taxon>
        <taxon>Stramenopiles</taxon>
        <taxon>Oomycota</taxon>
        <taxon>Peronosporomycetes</taxon>
        <taxon>Peronosporales</taxon>
        <taxon>Peronosporaceae</taxon>
        <taxon>Phytophthora</taxon>
    </lineage>
</organism>
<gene>
    <name evidence="3" type="ORF">Pfra01_000329200</name>
</gene>
<evidence type="ECO:0000256" key="2">
    <source>
        <dbReference type="SAM" id="SignalP"/>
    </source>
</evidence>
<dbReference type="Proteomes" id="UP001165121">
    <property type="component" value="Unassembled WGS sequence"/>
</dbReference>
<proteinExistence type="predicted"/>
<feature type="compositionally biased region" description="Basic and acidic residues" evidence="1">
    <location>
        <begin position="20"/>
        <end position="40"/>
    </location>
</feature>
<protein>
    <submittedName>
        <fullName evidence="3">Unnamed protein product</fullName>
    </submittedName>
</protein>